<accession>A0ABW2A345</accession>
<gene>
    <name evidence="1" type="ORF">ACFQDL_18540</name>
</gene>
<organism evidence="1 2">
    <name type="scientific">Marinobacterium aestuariivivens</name>
    <dbReference type="NCBI Taxonomy" id="1698799"/>
    <lineage>
        <taxon>Bacteria</taxon>
        <taxon>Pseudomonadati</taxon>
        <taxon>Pseudomonadota</taxon>
        <taxon>Gammaproteobacteria</taxon>
        <taxon>Oceanospirillales</taxon>
        <taxon>Oceanospirillaceae</taxon>
        <taxon>Marinobacterium</taxon>
    </lineage>
</organism>
<sequence length="380" mass="42529">MRWFFSPQLPGQVETEVTQRDQFSNDEVELSETIIREAIQNSLDAAADDPPKVHVSIRMLTADDGLDDAFLGGILDEQLVHARAAGLDLSDVPFDSPSILLIEDFGTKGLTGSVSSKDNDNFSDFWRRHGKSHKTGKSRGRWGLGKLVYSATSQVGVFFGVTLRDGDSIPHLMGQTVLKLRQVDELEYPPHAFFAHVENAGDRLREFPVPGEDLEEVNRYIKQFGVQRKAGENGLSIIIPFPNPKFSIEAMIGTAIANYFYPIITKQLTLRFGELDVDASNIRKLAHQYAKDKFADIEALFDFVEEAYALEGSKIQPMRLSWIDDGRLDEDDFEPEVLDSIRERYAEGKLVSLSLPVTLTKKVVSAKAPISRYFSKSPLT</sequence>
<comment type="caution">
    <text evidence="1">The sequence shown here is derived from an EMBL/GenBank/DDBJ whole genome shotgun (WGS) entry which is preliminary data.</text>
</comment>
<dbReference type="RefSeq" id="WP_379910323.1">
    <property type="nucleotide sequence ID" value="NZ_JBHSWE010000001.1"/>
</dbReference>
<evidence type="ECO:0000313" key="1">
    <source>
        <dbReference type="EMBL" id="MFC6671839.1"/>
    </source>
</evidence>
<evidence type="ECO:0000313" key="2">
    <source>
        <dbReference type="Proteomes" id="UP001596422"/>
    </source>
</evidence>
<keyword evidence="2" id="KW-1185">Reference proteome</keyword>
<proteinExistence type="predicted"/>
<name>A0ABW2A345_9GAMM</name>
<dbReference type="EMBL" id="JBHSWE010000001">
    <property type="protein sequence ID" value="MFC6671839.1"/>
    <property type="molecule type" value="Genomic_DNA"/>
</dbReference>
<reference evidence="2" key="1">
    <citation type="journal article" date="2019" name="Int. J. Syst. Evol. Microbiol.">
        <title>The Global Catalogue of Microorganisms (GCM) 10K type strain sequencing project: providing services to taxonomists for standard genome sequencing and annotation.</title>
        <authorList>
            <consortium name="The Broad Institute Genomics Platform"/>
            <consortium name="The Broad Institute Genome Sequencing Center for Infectious Disease"/>
            <person name="Wu L."/>
            <person name="Ma J."/>
        </authorList>
    </citation>
    <scope>NUCLEOTIDE SEQUENCE [LARGE SCALE GENOMIC DNA]</scope>
    <source>
        <strain evidence="2">NBRC 111756</strain>
    </source>
</reference>
<protein>
    <recommendedName>
        <fullName evidence="3">ATP-binding protein</fullName>
    </recommendedName>
</protein>
<evidence type="ECO:0008006" key="3">
    <source>
        <dbReference type="Google" id="ProtNLM"/>
    </source>
</evidence>
<dbReference type="Proteomes" id="UP001596422">
    <property type="component" value="Unassembled WGS sequence"/>
</dbReference>